<gene>
    <name evidence="2" type="ORF">M9Y10_018580</name>
</gene>
<feature type="domain" description="Protein kinase" evidence="1">
    <location>
        <begin position="1"/>
        <end position="109"/>
    </location>
</feature>
<keyword evidence="3" id="KW-1185">Reference proteome</keyword>
<dbReference type="SUPFAM" id="SSF56112">
    <property type="entry name" value="Protein kinase-like (PK-like)"/>
    <property type="match status" value="1"/>
</dbReference>
<proteinExistence type="predicted"/>
<dbReference type="PROSITE" id="PS50011">
    <property type="entry name" value="PROTEIN_KINASE_DOM"/>
    <property type="match status" value="1"/>
</dbReference>
<dbReference type="EMBL" id="JAPFFF010000025">
    <property type="protein sequence ID" value="KAK8849986.1"/>
    <property type="molecule type" value="Genomic_DNA"/>
</dbReference>
<dbReference type="PROSITE" id="PS00108">
    <property type="entry name" value="PROTEIN_KINASE_ST"/>
    <property type="match status" value="1"/>
</dbReference>
<dbReference type="InterPro" id="IPR050167">
    <property type="entry name" value="Ser_Thr_protein_kinase"/>
</dbReference>
<organism evidence="2 3">
    <name type="scientific">Tritrichomonas musculus</name>
    <dbReference type="NCBI Taxonomy" id="1915356"/>
    <lineage>
        <taxon>Eukaryota</taxon>
        <taxon>Metamonada</taxon>
        <taxon>Parabasalia</taxon>
        <taxon>Tritrichomonadida</taxon>
        <taxon>Tritrichomonadidae</taxon>
        <taxon>Tritrichomonas</taxon>
    </lineage>
</organism>
<dbReference type="Gene3D" id="1.10.510.10">
    <property type="entry name" value="Transferase(Phosphotransferase) domain 1"/>
    <property type="match status" value="1"/>
</dbReference>
<accession>A0ABR2HPG7</accession>
<protein>
    <recommendedName>
        <fullName evidence="1">Protein kinase domain-containing protein</fullName>
    </recommendedName>
</protein>
<dbReference type="Proteomes" id="UP001470230">
    <property type="component" value="Unassembled WGS sequence"/>
</dbReference>
<dbReference type="InterPro" id="IPR000719">
    <property type="entry name" value="Prot_kinase_dom"/>
</dbReference>
<reference evidence="2 3" key="1">
    <citation type="submission" date="2024-04" db="EMBL/GenBank/DDBJ databases">
        <title>Tritrichomonas musculus Genome.</title>
        <authorList>
            <person name="Alves-Ferreira E."/>
            <person name="Grigg M."/>
            <person name="Lorenzi H."/>
            <person name="Galac M."/>
        </authorList>
    </citation>
    <scope>NUCLEOTIDE SEQUENCE [LARGE SCALE GENOMIC DNA]</scope>
    <source>
        <strain evidence="2 3">EAF2021</strain>
    </source>
</reference>
<evidence type="ECO:0000259" key="1">
    <source>
        <dbReference type="PROSITE" id="PS50011"/>
    </source>
</evidence>
<evidence type="ECO:0000313" key="3">
    <source>
        <dbReference type="Proteomes" id="UP001470230"/>
    </source>
</evidence>
<dbReference type="Pfam" id="PF00069">
    <property type="entry name" value="Pkinase"/>
    <property type="match status" value="1"/>
</dbReference>
<dbReference type="InterPro" id="IPR011009">
    <property type="entry name" value="Kinase-like_dom_sf"/>
</dbReference>
<sequence length="109" mass="12715">MEDAFGMFYILSFGMIHHDLKIENIILNCIFETRIIDFDLIHFLESNLQEVNQSLTNSVGTLAYMYPEMQNEENYDNKTDVYSYGIVLYVILSGNLLKQKMSDKLKKTS</sequence>
<name>A0ABR2HPG7_9EUKA</name>
<comment type="caution">
    <text evidence="2">The sequence shown here is derived from an EMBL/GenBank/DDBJ whole genome shotgun (WGS) entry which is preliminary data.</text>
</comment>
<dbReference type="PANTHER" id="PTHR23257">
    <property type="entry name" value="SERINE-THREONINE PROTEIN KINASE"/>
    <property type="match status" value="1"/>
</dbReference>
<evidence type="ECO:0000313" key="2">
    <source>
        <dbReference type="EMBL" id="KAK8849986.1"/>
    </source>
</evidence>
<dbReference type="InterPro" id="IPR008271">
    <property type="entry name" value="Ser/Thr_kinase_AS"/>
</dbReference>